<protein>
    <submittedName>
        <fullName evidence="2">Methyltransferase domain-containing protein</fullName>
    </submittedName>
</protein>
<proteinExistence type="predicted"/>
<sequence length="197" mass="22256">MFAKLYDPLMKPLDIILIYKVRNRLLQKAYGEVLEIGSGTGLNFPHYPSAAEQITAIEPQRKLRDKSLPRAIRAGNSITVHEGIAEALPYPDNSFDTVVNTLVFCTIPEPEKAMKEIVRTVKPGGTVLFYEHVQPKNEVMRAVFNKATPLWKRICDGCHLNRDTETLIRNSPLEIVEKQASLNEIFIEITAKLPTEL</sequence>
<dbReference type="SUPFAM" id="SSF53335">
    <property type="entry name" value="S-adenosyl-L-methionine-dependent methyltransferases"/>
    <property type="match status" value="1"/>
</dbReference>
<keyword evidence="2" id="KW-0808">Transferase</keyword>
<dbReference type="Proteomes" id="UP000198778">
    <property type="component" value="Unassembled WGS sequence"/>
</dbReference>
<feature type="domain" description="Methyltransferase type 11" evidence="1">
    <location>
        <begin position="34"/>
        <end position="129"/>
    </location>
</feature>
<reference evidence="3" key="1">
    <citation type="submission" date="2016-10" db="EMBL/GenBank/DDBJ databases">
        <authorList>
            <person name="Varghese N."/>
            <person name="Submissions S."/>
        </authorList>
    </citation>
    <scope>NUCLEOTIDE SEQUENCE [LARGE SCALE GENOMIC DNA]</scope>
    <source>
        <strain evidence="3">CGMCC 1.10369</strain>
    </source>
</reference>
<keyword evidence="2" id="KW-0489">Methyltransferase</keyword>
<dbReference type="Pfam" id="PF08241">
    <property type="entry name" value="Methyltransf_11"/>
    <property type="match status" value="1"/>
</dbReference>
<accession>A0A1H0GUG8</accession>
<gene>
    <name evidence="2" type="ORF">SAMN04488053_10738</name>
</gene>
<dbReference type="GO" id="GO:0032259">
    <property type="term" value="P:methylation"/>
    <property type="evidence" value="ECO:0007669"/>
    <property type="project" value="UniProtKB-KW"/>
</dbReference>
<organism evidence="2 3">
    <name type="scientific">Alkalicoccus daliensis</name>
    <dbReference type="NCBI Taxonomy" id="745820"/>
    <lineage>
        <taxon>Bacteria</taxon>
        <taxon>Bacillati</taxon>
        <taxon>Bacillota</taxon>
        <taxon>Bacilli</taxon>
        <taxon>Bacillales</taxon>
        <taxon>Bacillaceae</taxon>
        <taxon>Alkalicoccus</taxon>
    </lineage>
</organism>
<dbReference type="RefSeq" id="WP_244516807.1">
    <property type="nucleotide sequence ID" value="NZ_FNIL01000007.1"/>
</dbReference>
<dbReference type="GO" id="GO:0008757">
    <property type="term" value="F:S-adenosylmethionine-dependent methyltransferase activity"/>
    <property type="evidence" value="ECO:0007669"/>
    <property type="project" value="InterPro"/>
</dbReference>
<dbReference type="PANTHER" id="PTHR45036:SF1">
    <property type="entry name" value="METHYLTRANSFERASE LIKE 7A"/>
    <property type="match status" value="1"/>
</dbReference>
<dbReference type="InterPro" id="IPR013216">
    <property type="entry name" value="Methyltransf_11"/>
</dbReference>
<keyword evidence="3" id="KW-1185">Reference proteome</keyword>
<dbReference type="AlphaFoldDB" id="A0A1H0GUG8"/>
<dbReference type="InterPro" id="IPR052356">
    <property type="entry name" value="Thiol_S-MT"/>
</dbReference>
<name>A0A1H0GUG8_9BACI</name>
<evidence type="ECO:0000313" key="3">
    <source>
        <dbReference type="Proteomes" id="UP000198778"/>
    </source>
</evidence>
<dbReference type="STRING" id="745820.SAMN04488053_10738"/>
<dbReference type="EMBL" id="FNIL01000007">
    <property type="protein sequence ID" value="SDO10530.1"/>
    <property type="molecule type" value="Genomic_DNA"/>
</dbReference>
<dbReference type="Gene3D" id="3.40.50.150">
    <property type="entry name" value="Vaccinia Virus protein VP39"/>
    <property type="match status" value="1"/>
</dbReference>
<dbReference type="PANTHER" id="PTHR45036">
    <property type="entry name" value="METHYLTRANSFERASE LIKE 7B"/>
    <property type="match status" value="1"/>
</dbReference>
<dbReference type="InterPro" id="IPR029063">
    <property type="entry name" value="SAM-dependent_MTases_sf"/>
</dbReference>
<dbReference type="CDD" id="cd02440">
    <property type="entry name" value="AdoMet_MTases"/>
    <property type="match status" value="1"/>
</dbReference>
<evidence type="ECO:0000313" key="2">
    <source>
        <dbReference type="EMBL" id="SDO10530.1"/>
    </source>
</evidence>
<evidence type="ECO:0000259" key="1">
    <source>
        <dbReference type="Pfam" id="PF08241"/>
    </source>
</evidence>